<feature type="coiled-coil region" evidence="1">
    <location>
        <begin position="1"/>
        <end position="28"/>
    </location>
</feature>
<sequence length="73" mass="8157">MDALEARLDKLQSDLDDERAKCRNAEADNHGLHMALVTTVTHLEQLIRWVDGGAKPPRPDDIDLDAIKALLKI</sequence>
<dbReference type="RefSeq" id="WP_126316429.1">
    <property type="nucleotide sequence ID" value="NZ_JBHOLU010000002.1"/>
</dbReference>
<dbReference type="EMBL" id="LR134377">
    <property type="protein sequence ID" value="VEH05412.1"/>
    <property type="molecule type" value="Genomic_DNA"/>
</dbReference>
<protein>
    <submittedName>
        <fullName evidence="2">Secreted protein</fullName>
    </submittedName>
</protein>
<reference evidence="2 3" key="1">
    <citation type="submission" date="2018-12" db="EMBL/GenBank/DDBJ databases">
        <authorList>
            <consortium name="Pathogen Informatics"/>
        </authorList>
    </citation>
    <scope>NUCLEOTIDE SEQUENCE [LARGE SCALE GENOMIC DNA]</scope>
    <source>
        <strain evidence="2 3">NCTC949</strain>
    </source>
</reference>
<dbReference type="AlphaFoldDB" id="A0AB38VR78"/>
<dbReference type="Proteomes" id="UP000271380">
    <property type="component" value="Chromosome"/>
</dbReference>
<name>A0AB38VR78_9CORY</name>
<proteinExistence type="predicted"/>
<organism evidence="2 3">
    <name type="scientific">Corynebacterium kutscheri</name>
    <dbReference type="NCBI Taxonomy" id="35755"/>
    <lineage>
        <taxon>Bacteria</taxon>
        <taxon>Bacillati</taxon>
        <taxon>Actinomycetota</taxon>
        <taxon>Actinomycetes</taxon>
        <taxon>Mycobacteriales</taxon>
        <taxon>Corynebacteriaceae</taxon>
        <taxon>Corynebacterium</taxon>
    </lineage>
</organism>
<keyword evidence="1" id="KW-0175">Coiled coil</keyword>
<accession>A0AB38VR78</accession>
<evidence type="ECO:0000313" key="3">
    <source>
        <dbReference type="Proteomes" id="UP000271380"/>
    </source>
</evidence>
<evidence type="ECO:0000313" key="2">
    <source>
        <dbReference type="EMBL" id="VEH05412.1"/>
    </source>
</evidence>
<gene>
    <name evidence="2" type="ORF">NCTC949_00594</name>
</gene>
<evidence type="ECO:0000256" key="1">
    <source>
        <dbReference type="SAM" id="Coils"/>
    </source>
</evidence>